<dbReference type="EMBL" id="QICD01000001">
    <property type="protein sequence ID" value="RNL49060.1"/>
    <property type="molecule type" value="Genomic_DNA"/>
</dbReference>
<sequence>MRNEEFAKGVERMVDPVTVGSIHFFQQFYGMLPSAVQRKMLASASETTPYMGFVVEPYAFFLFYEVTDEVRASALLPSGFKLARTAVFEGDEPVCCAIASFFRVHTSAFWGARAELYLIAEDERTGLLSWIIVDYMSDTISYDGAHGLRAPSAPHSVVTTSSDGRVLVDMQAADDGRRMAFSASLAGARMAKLDWRLWIEGNLSVGYGRQLSDGSADTFSLTFFPEEMTEALDVPLGNLAMECAAWHADLLAAQPVRLACFPFAQHVLSDSPGHASGHATEEELVRAARSVDFERLQTFSIKSARKGMAVSAAVTLGSIAALAALLIAWPR</sequence>
<keyword evidence="1" id="KW-0812">Transmembrane</keyword>
<comment type="caution">
    <text evidence="2">The sequence shown here is derived from an EMBL/GenBank/DDBJ whole genome shotgun (WGS) entry which is preliminary data.</text>
</comment>
<keyword evidence="3" id="KW-1185">Reference proteome</keyword>
<evidence type="ECO:0000256" key="1">
    <source>
        <dbReference type="SAM" id="Phobius"/>
    </source>
</evidence>
<reference evidence="3" key="1">
    <citation type="submission" date="2018-05" db="EMBL/GenBank/DDBJ databases">
        <title>Genome Sequencing of selected type strains of the family Eggerthellaceae.</title>
        <authorList>
            <person name="Danylec N."/>
            <person name="Stoll D.A."/>
            <person name="Doetsch A."/>
            <person name="Huch M."/>
        </authorList>
    </citation>
    <scope>NUCLEOTIDE SEQUENCE [LARGE SCALE GENOMIC DNA]</scope>
    <source>
        <strain evidence="3">DSM 16106</strain>
    </source>
</reference>
<dbReference type="RefSeq" id="WP_123191135.1">
    <property type="nucleotide sequence ID" value="NZ_QICD01000001.1"/>
</dbReference>
<organism evidence="2 3">
    <name type="scientific">Paraeggerthella hongkongensis</name>
    <dbReference type="NCBI Taxonomy" id="230658"/>
    <lineage>
        <taxon>Bacteria</taxon>
        <taxon>Bacillati</taxon>
        <taxon>Actinomycetota</taxon>
        <taxon>Coriobacteriia</taxon>
        <taxon>Eggerthellales</taxon>
        <taxon>Eggerthellaceae</taxon>
        <taxon>Paraeggerthella</taxon>
    </lineage>
</organism>
<dbReference type="AlphaFoldDB" id="A0A3N0BKW0"/>
<accession>A0A3N0BKW0</accession>
<evidence type="ECO:0000313" key="3">
    <source>
        <dbReference type="Proteomes" id="UP000278632"/>
    </source>
</evidence>
<gene>
    <name evidence="2" type="ORF">DMP08_00985</name>
</gene>
<evidence type="ECO:0000313" key="2">
    <source>
        <dbReference type="EMBL" id="RNL49060.1"/>
    </source>
</evidence>
<dbReference type="OrthoDB" id="3193269at2"/>
<name>A0A3N0BKW0_9ACTN</name>
<dbReference type="Proteomes" id="UP000278632">
    <property type="component" value="Unassembled WGS sequence"/>
</dbReference>
<proteinExistence type="predicted"/>
<protein>
    <submittedName>
        <fullName evidence="2">Uncharacterized protein</fullName>
    </submittedName>
</protein>
<keyword evidence="1" id="KW-1133">Transmembrane helix</keyword>
<keyword evidence="1" id="KW-0472">Membrane</keyword>
<feature type="transmembrane region" description="Helical" evidence="1">
    <location>
        <begin position="309"/>
        <end position="329"/>
    </location>
</feature>